<dbReference type="EMBL" id="JABDHM010000208">
    <property type="protein sequence ID" value="KAF5216399.1"/>
    <property type="molecule type" value="Genomic_DNA"/>
</dbReference>
<sequence>MKNTAAEVLHLHCSPLTRHLRAHSLDAFIFTVNIRLHQFRIQAPRATASQRPRERSHSHVRARIVPCPRRCFVKVQRNNRANVLFRRIPLVFSDVCGARPDVTAVRGAAKCLIVISIAEHVRTSAGESLGFTAILLQEVAATAVAPAHRLRHPPIHAVVPHIREHRHRQCRVLAGTDCGSHQLVPRVAFLPVRDPSCRCAIFVLQLHSLERVTTKVGSRLRLNVIPRHHLTPHPTHNVFRVQYALFFHFLLAKPKCMRKLVCSNANAPRRVSHVLWIKVHGANRGTRITPCDTRGRPHSPAFST</sequence>
<accession>A0A7J6XPF9</accession>
<comment type="caution">
    <text evidence="1">The sequence shown here is derived from an EMBL/GenBank/DDBJ whole genome shotgun (WGS) entry which is preliminary data.</text>
</comment>
<evidence type="ECO:0000313" key="2">
    <source>
        <dbReference type="Proteomes" id="UP000583944"/>
    </source>
</evidence>
<proteinExistence type="predicted"/>
<protein>
    <submittedName>
        <fullName evidence="1">Uncharacterized protein</fullName>
    </submittedName>
</protein>
<reference evidence="1 2" key="1">
    <citation type="journal article" date="2019" name="Genome Biol. Evol.">
        <title>Nanopore Sequencing Significantly Improves Genome Assembly of the Protozoan Parasite Trypanosoma cruzi.</title>
        <authorList>
            <person name="Diaz-Viraque F."/>
            <person name="Pita S."/>
            <person name="Greif G."/>
            <person name="de Souza R.C.M."/>
            <person name="Iraola G."/>
            <person name="Robello C."/>
        </authorList>
    </citation>
    <scope>NUCLEOTIDE SEQUENCE [LARGE SCALE GENOMIC DNA]</scope>
    <source>
        <strain evidence="1 2">Berenice</strain>
    </source>
</reference>
<name>A0A7J6XPF9_TRYCR</name>
<evidence type="ECO:0000313" key="1">
    <source>
        <dbReference type="EMBL" id="KAF5216399.1"/>
    </source>
</evidence>
<dbReference type="VEuPathDB" id="TriTrypDB:ECC02_010853"/>
<dbReference type="Proteomes" id="UP000583944">
    <property type="component" value="Unassembled WGS sequence"/>
</dbReference>
<dbReference type="AlphaFoldDB" id="A0A7J6XPF9"/>
<gene>
    <name evidence="1" type="ORF">ECC02_010853</name>
</gene>
<organism evidence="1 2">
    <name type="scientific">Trypanosoma cruzi</name>
    <dbReference type="NCBI Taxonomy" id="5693"/>
    <lineage>
        <taxon>Eukaryota</taxon>
        <taxon>Discoba</taxon>
        <taxon>Euglenozoa</taxon>
        <taxon>Kinetoplastea</taxon>
        <taxon>Metakinetoplastina</taxon>
        <taxon>Trypanosomatida</taxon>
        <taxon>Trypanosomatidae</taxon>
        <taxon>Trypanosoma</taxon>
        <taxon>Schizotrypanum</taxon>
    </lineage>
</organism>